<protein>
    <submittedName>
        <fullName evidence="2">Uncharacterized protein</fullName>
    </submittedName>
</protein>
<evidence type="ECO:0000313" key="3">
    <source>
        <dbReference type="Proteomes" id="UP000647241"/>
    </source>
</evidence>
<name>A0A917HEN7_9BACT</name>
<keyword evidence="3" id="KW-1185">Reference proteome</keyword>
<dbReference type="Proteomes" id="UP000647241">
    <property type="component" value="Unassembled WGS sequence"/>
</dbReference>
<reference evidence="2" key="1">
    <citation type="journal article" date="2014" name="Int. J. Syst. Evol. Microbiol.">
        <title>Complete genome sequence of Corynebacterium casei LMG S-19264T (=DSM 44701T), isolated from a smear-ripened cheese.</title>
        <authorList>
            <consortium name="US DOE Joint Genome Institute (JGI-PGF)"/>
            <person name="Walter F."/>
            <person name="Albersmeier A."/>
            <person name="Kalinowski J."/>
            <person name="Ruckert C."/>
        </authorList>
    </citation>
    <scope>NUCLEOTIDE SEQUENCE</scope>
    <source>
        <strain evidence="2">CGMCC 1.12997</strain>
    </source>
</reference>
<comment type="caution">
    <text evidence="2">The sequence shown here is derived from an EMBL/GenBank/DDBJ whole genome shotgun (WGS) entry which is preliminary data.</text>
</comment>
<feature type="signal peptide" evidence="1">
    <location>
        <begin position="1"/>
        <end position="22"/>
    </location>
</feature>
<sequence>MRRHLQLAAILLLITGTAAARADLFKHKDSRPKSNVEWMWQYSPPPADGRENALVLDPHFQPFLAQYLTAPQTFWSQTGPKPKSLAETALDYLSMPGKVLADQNRYLTVTGCVYRFCPDRGLLFVDLGLPQPLVVFAAINWIQQNKTPDQPGAEYTLWVFSNKAIDPDHIPAALTHSIARWTAEPPLGTTIHQIITNAILVDPDGKPQQIKPAAIGANTITEQPEIKAKS</sequence>
<proteinExistence type="predicted"/>
<dbReference type="EMBL" id="BMGT01000002">
    <property type="protein sequence ID" value="GGG76706.1"/>
    <property type="molecule type" value="Genomic_DNA"/>
</dbReference>
<dbReference type="AlphaFoldDB" id="A0A917HEN7"/>
<evidence type="ECO:0000256" key="1">
    <source>
        <dbReference type="SAM" id="SignalP"/>
    </source>
</evidence>
<evidence type="ECO:0000313" key="2">
    <source>
        <dbReference type="EMBL" id="GGG76706.1"/>
    </source>
</evidence>
<accession>A0A917HEN7</accession>
<organism evidence="2 3">
    <name type="scientific">Edaphobacter dinghuensis</name>
    <dbReference type="NCBI Taxonomy" id="1560005"/>
    <lineage>
        <taxon>Bacteria</taxon>
        <taxon>Pseudomonadati</taxon>
        <taxon>Acidobacteriota</taxon>
        <taxon>Terriglobia</taxon>
        <taxon>Terriglobales</taxon>
        <taxon>Acidobacteriaceae</taxon>
        <taxon>Edaphobacter</taxon>
    </lineage>
</organism>
<reference evidence="2" key="2">
    <citation type="submission" date="2020-09" db="EMBL/GenBank/DDBJ databases">
        <authorList>
            <person name="Sun Q."/>
            <person name="Zhou Y."/>
        </authorList>
    </citation>
    <scope>NUCLEOTIDE SEQUENCE</scope>
    <source>
        <strain evidence="2">CGMCC 1.12997</strain>
    </source>
</reference>
<gene>
    <name evidence="2" type="ORF">GCM10011585_19570</name>
</gene>
<keyword evidence="1" id="KW-0732">Signal</keyword>
<dbReference type="RefSeq" id="WP_188553957.1">
    <property type="nucleotide sequence ID" value="NZ_BMGT01000002.1"/>
</dbReference>
<feature type="chain" id="PRO_5036903624" evidence="1">
    <location>
        <begin position="23"/>
        <end position="230"/>
    </location>
</feature>